<proteinExistence type="predicted"/>
<accession>A0A6A6W3E2</accession>
<dbReference type="AlphaFoldDB" id="A0A6A6W3E2"/>
<reference evidence="2" key="1">
    <citation type="journal article" date="2020" name="Stud. Mycol.">
        <title>101 Dothideomycetes genomes: a test case for predicting lifestyles and emergence of pathogens.</title>
        <authorList>
            <person name="Haridas S."/>
            <person name="Albert R."/>
            <person name="Binder M."/>
            <person name="Bloem J."/>
            <person name="Labutti K."/>
            <person name="Salamov A."/>
            <person name="Andreopoulos B."/>
            <person name="Baker S."/>
            <person name="Barry K."/>
            <person name="Bills G."/>
            <person name="Bluhm B."/>
            <person name="Cannon C."/>
            <person name="Castanera R."/>
            <person name="Culley D."/>
            <person name="Daum C."/>
            <person name="Ezra D."/>
            <person name="Gonzalez J."/>
            <person name="Henrissat B."/>
            <person name="Kuo A."/>
            <person name="Liang C."/>
            <person name="Lipzen A."/>
            <person name="Lutzoni F."/>
            <person name="Magnuson J."/>
            <person name="Mondo S."/>
            <person name="Nolan M."/>
            <person name="Ohm R."/>
            <person name="Pangilinan J."/>
            <person name="Park H.-J."/>
            <person name="Ramirez L."/>
            <person name="Alfaro M."/>
            <person name="Sun H."/>
            <person name="Tritt A."/>
            <person name="Yoshinaga Y."/>
            <person name="Zwiers L.-H."/>
            <person name="Turgeon B."/>
            <person name="Goodwin S."/>
            <person name="Spatafora J."/>
            <person name="Crous P."/>
            <person name="Grigoriev I."/>
        </authorList>
    </citation>
    <scope>NUCLEOTIDE SEQUENCE</scope>
    <source>
        <strain evidence="2">CBS 121739</strain>
    </source>
</reference>
<organism evidence="2 3">
    <name type="scientific">Pseudovirgaria hyperparasitica</name>
    <dbReference type="NCBI Taxonomy" id="470096"/>
    <lineage>
        <taxon>Eukaryota</taxon>
        <taxon>Fungi</taxon>
        <taxon>Dikarya</taxon>
        <taxon>Ascomycota</taxon>
        <taxon>Pezizomycotina</taxon>
        <taxon>Dothideomycetes</taxon>
        <taxon>Dothideomycetes incertae sedis</taxon>
        <taxon>Acrospermales</taxon>
        <taxon>Acrospermaceae</taxon>
        <taxon>Pseudovirgaria</taxon>
    </lineage>
</organism>
<dbReference type="Proteomes" id="UP000799437">
    <property type="component" value="Unassembled WGS sequence"/>
</dbReference>
<evidence type="ECO:0000313" key="3">
    <source>
        <dbReference type="Proteomes" id="UP000799437"/>
    </source>
</evidence>
<protein>
    <submittedName>
        <fullName evidence="2">Uncharacterized protein</fullName>
    </submittedName>
</protein>
<feature type="region of interest" description="Disordered" evidence="1">
    <location>
        <begin position="57"/>
        <end position="105"/>
    </location>
</feature>
<keyword evidence="3" id="KW-1185">Reference proteome</keyword>
<dbReference type="RefSeq" id="XP_033598985.1">
    <property type="nucleotide sequence ID" value="XM_033749867.1"/>
</dbReference>
<gene>
    <name evidence="2" type="ORF">EJ05DRAFT_67177</name>
</gene>
<dbReference type="GeneID" id="54490921"/>
<sequence length="180" mass="20134">MDVDLDADVDGDHDYHGDPFTTDAIFSESRAAGEQDLLSRRIAKLIASRTAPAEHYLRPRPNDIIPDCPGSSALYQHQPRRRSQIHPSWRPRFTDDTESLTSSFRPSSSIITNSLSRSRSVSQALASQSRPGIRCDESPHFKSTLSLRTTQQQLSLLHPDQPRLDSSTSGIVTHWGFILL</sequence>
<evidence type="ECO:0000256" key="1">
    <source>
        <dbReference type="SAM" id="MobiDB-lite"/>
    </source>
</evidence>
<dbReference type="EMBL" id="ML996575">
    <property type="protein sequence ID" value="KAF2756534.1"/>
    <property type="molecule type" value="Genomic_DNA"/>
</dbReference>
<evidence type="ECO:0000313" key="2">
    <source>
        <dbReference type="EMBL" id="KAF2756534.1"/>
    </source>
</evidence>
<name>A0A6A6W3E2_9PEZI</name>